<comment type="caution">
    <text evidence="2">The sequence shown here is derived from an EMBL/GenBank/DDBJ whole genome shotgun (WGS) entry which is preliminary data.</text>
</comment>
<gene>
    <name evidence="2" type="ORF">FOY91_11925</name>
</gene>
<feature type="signal peptide" evidence="1">
    <location>
        <begin position="1"/>
        <end position="23"/>
    </location>
</feature>
<evidence type="ECO:0000313" key="2">
    <source>
        <dbReference type="EMBL" id="TVV73593.1"/>
    </source>
</evidence>
<evidence type="ECO:0000256" key="1">
    <source>
        <dbReference type="SAM" id="SignalP"/>
    </source>
</evidence>
<keyword evidence="3" id="KW-1185">Reference proteome</keyword>
<organism evidence="2 3">
    <name type="scientific">Alterirhizorhabdus solaris</name>
    <dbReference type="NCBI Taxonomy" id="2529389"/>
    <lineage>
        <taxon>Bacteria</taxon>
        <taxon>Pseudomonadati</taxon>
        <taxon>Pseudomonadota</taxon>
        <taxon>Alphaproteobacteria</taxon>
        <taxon>Sphingomonadales</taxon>
        <taxon>Rhizorhabdaceae</taxon>
        <taxon>Alterirhizorhabdus</taxon>
    </lineage>
</organism>
<evidence type="ECO:0000313" key="3">
    <source>
        <dbReference type="Proteomes" id="UP000318681"/>
    </source>
</evidence>
<reference evidence="2 3" key="1">
    <citation type="submission" date="2019-07" db="EMBL/GenBank/DDBJ databases">
        <title>Sphingomonas solaris sp. nov., isolated from a solar panel from Boston, Massachusetts.</title>
        <authorList>
            <person name="Tanner K."/>
            <person name="Pascual J."/>
            <person name="Mancuso C."/>
            <person name="Pereto J."/>
            <person name="Khalil A."/>
            <person name="Vilanova C."/>
        </authorList>
    </citation>
    <scope>NUCLEOTIDE SEQUENCE [LARGE SCALE GENOMIC DNA]</scope>
    <source>
        <strain evidence="2 3">R4DWN</strain>
    </source>
</reference>
<dbReference type="SUPFAM" id="SSF51126">
    <property type="entry name" value="Pectin lyase-like"/>
    <property type="match status" value="1"/>
</dbReference>
<protein>
    <recommendedName>
        <fullName evidence="4">Right-handed parallel beta-helix repeat-containing protein</fullName>
    </recommendedName>
</protein>
<accession>A0A558R2I2</accession>
<dbReference type="OrthoDB" id="5483326at2"/>
<dbReference type="AlphaFoldDB" id="A0A558R2I2"/>
<dbReference type="InterPro" id="IPR011050">
    <property type="entry name" value="Pectin_lyase_fold/virulence"/>
</dbReference>
<keyword evidence="1" id="KW-0732">Signal</keyword>
<dbReference type="Proteomes" id="UP000318681">
    <property type="component" value="Unassembled WGS sequence"/>
</dbReference>
<sequence length="377" mass="38719">MRWSMNTFLPLAWALAVSALVSAQSPGISPAGQDGKIPAVAGSAIGKAMSAALGRCDADGISRPRGRLADACAEAAATPASGAITAAAPQLARQAASLRSTKIMKAGYGMRGLAVSGLGTLGRVDGIAPGLVVSDVSTTGATYLLRAYQFGDQAPNLTIARVQMLDNGPGGILVRGASSGTISDVKIVATRPNDNCKKVPEGVALAGKATGDTGGPWLIERVSVTGIRSVGCRFLNGDGFSVERGYRDGVIRLAYAADNSDAGFDIKSPTFQLDHTVAERNRRSYKLWADQSHGTLTSINPGQPGSGAASHIQVQGARRIRIERLIARSTTTAPIFQIENAETPADITVGACELTVPAGTKMLVGKAVLALGPGCVL</sequence>
<feature type="chain" id="PRO_5022044983" description="Right-handed parallel beta-helix repeat-containing protein" evidence="1">
    <location>
        <begin position="24"/>
        <end position="377"/>
    </location>
</feature>
<proteinExistence type="predicted"/>
<dbReference type="EMBL" id="VNIM01000045">
    <property type="protein sequence ID" value="TVV73593.1"/>
    <property type="molecule type" value="Genomic_DNA"/>
</dbReference>
<dbReference type="RefSeq" id="WP_145151971.1">
    <property type="nucleotide sequence ID" value="NZ_VNIM01000045.1"/>
</dbReference>
<evidence type="ECO:0008006" key="4">
    <source>
        <dbReference type="Google" id="ProtNLM"/>
    </source>
</evidence>
<name>A0A558R2I2_9SPHN</name>